<evidence type="ECO:0000259" key="2">
    <source>
        <dbReference type="PROSITE" id="PS50110"/>
    </source>
</evidence>
<dbReference type="EMBL" id="QWDC01000010">
    <property type="protein sequence ID" value="RFZ89906.1"/>
    <property type="molecule type" value="Genomic_DNA"/>
</dbReference>
<dbReference type="SMART" id="SM00850">
    <property type="entry name" value="LytTR"/>
    <property type="match status" value="1"/>
</dbReference>
<dbReference type="GO" id="GO:0000156">
    <property type="term" value="F:phosphorelay response regulator activity"/>
    <property type="evidence" value="ECO:0007669"/>
    <property type="project" value="InterPro"/>
</dbReference>
<dbReference type="RefSeq" id="WP_117394320.1">
    <property type="nucleotide sequence ID" value="NZ_QWDC01000010.1"/>
</dbReference>
<evidence type="ECO:0000256" key="1">
    <source>
        <dbReference type="PROSITE-ProRule" id="PRU00169"/>
    </source>
</evidence>
<sequence>MINCLIVDDEPLAREIIARYIAADNRLRILKACGNAAEAFDCLHIYPVDLLFLDIRMPGVDGISFLRSLRAPPAVIFTTAFSEHALTGFELEAVDYLLKPITKEKFDRAISKFLKIVPQKINRQKDYTYFKVSGRLIKIHHADLLYVRAVKDYVSLCTINGNYLCYMTMKYLNEMLPDEVFVRVHRSFIVNKNAVETVERNALKIRGEMIPIGAVYRNLRWQ</sequence>
<dbReference type="PROSITE" id="PS50110">
    <property type="entry name" value="RESPONSE_REGULATORY"/>
    <property type="match status" value="1"/>
</dbReference>
<dbReference type="PANTHER" id="PTHR37299:SF1">
    <property type="entry name" value="STAGE 0 SPORULATION PROTEIN A HOMOLOG"/>
    <property type="match status" value="1"/>
</dbReference>
<dbReference type="Proteomes" id="UP000264217">
    <property type="component" value="Unassembled WGS sequence"/>
</dbReference>
<evidence type="ECO:0000313" key="4">
    <source>
        <dbReference type="EMBL" id="RFZ89906.1"/>
    </source>
</evidence>
<dbReference type="InterPro" id="IPR007492">
    <property type="entry name" value="LytTR_DNA-bd_dom"/>
</dbReference>
<feature type="domain" description="Response regulatory" evidence="2">
    <location>
        <begin position="3"/>
        <end position="114"/>
    </location>
</feature>
<proteinExistence type="predicted"/>
<keyword evidence="1" id="KW-0597">Phosphoprotein</keyword>
<dbReference type="SMART" id="SM00448">
    <property type="entry name" value="REC"/>
    <property type="match status" value="1"/>
</dbReference>
<dbReference type="SUPFAM" id="SSF52172">
    <property type="entry name" value="CheY-like"/>
    <property type="match status" value="1"/>
</dbReference>
<keyword evidence="5" id="KW-1185">Reference proteome</keyword>
<dbReference type="PROSITE" id="PS50930">
    <property type="entry name" value="HTH_LYTTR"/>
    <property type="match status" value="1"/>
</dbReference>
<comment type="caution">
    <text evidence="4">The sequence shown here is derived from an EMBL/GenBank/DDBJ whole genome shotgun (WGS) entry which is preliminary data.</text>
</comment>
<dbReference type="GO" id="GO:0003677">
    <property type="term" value="F:DNA binding"/>
    <property type="evidence" value="ECO:0007669"/>
    <property type="project" value="UniProtKB-KW"/>
</dbReference>
<accession>A0A372NLR6</accession>
<dbReference type="Pfam" id="PF00072">
    <property type="entry name" value="Response_reg"/>
    <property type="match status" value="1"/>
</dbReference>
<dbReference type="InterPro" id="IPR046947">
    <property type="entry name" value="LytR-like"/>
</dbReference>
<dbReference type="Pfam" id="PF04397">
    <property type="entry name" value="LytTR"/>
    <property type="match status" value="1"/>
</dbReference>
<keyword evidence="4" id="KW-0238">DNA-binding</keyword>
<dbReference type="OrthoDB" id="9787344at2"/>
<dbReference type="PANTHER" id="PTHR37299">
    <property type="entry name" value="TRANSCRIPTIONAL REGULATOR-RELATED"/>
    <property type="match status" value="1"/>
</dbReference>
<feature type="domain" description="HTH LytTR-type" evidence="3">
    <location>
        <begin position="128"/>
        <end position="200"/>
    </location>
</feature>
<dbReference type="InterPro" id="IPR001789">
    <property type="entry name" value="Sig_transdc_resp-reg_receiver"/>
</dbReference>
<name>A0A372NLR6_9SPHI</name>
<feature type="modified residue" description="4-aspartylphosphate" evidence="1">
    <location>
        <position position="54"/>
    </location>
</feature>
<organism evidence="4 5">
    <name type="scientific">Mucilaginibacter conchicola</name>
    <dbReference type="NCBI Taxonomy" id="2303333"/>
    <lineage>
        <taxon>Bacteria</taxon>
        <taxon>Pseudomonadati</taxon>
        <taxon>Bacteroidota</taxon>
        <taxon>Sphingobacteriia</taxon>
        <taxon>Sphingobacteriales</taxon>
        <taxon>Sphingobacteriaceae</taxon>
        <taxon>Mucilaginibacter</taxon>
    </lineage>
</organism>
<dbReference type="Gene3D" id="3.40.50.2300">
    <property type="match status" value="1"/>
</dbReference>
<dbReference type="AlphaFoldDB" id="A0A372NLR6"/>
<protein>
    <submittedName>
        <fullName evidence="4">DNA-binding response regulator</fullName>
    </submittedName>
</protein>
<gene>
    <name evidence="4" type="ORF">D0C36_24215</name>
</gene>
<dbReference type="InterPro" id="IPR011006">
    <property type="entry name" value="CheY-like_superfamily"/>
</dbReference>
<dbReference type="Gene3D" id="2.40.50.1020">
    <property type="entry name" value="LytTr DNA-binding domain"/>
    <property type="match status" value="1"/>
</dbReference>
<evidence type="ECO:0000259" key="3">
    <source>
        <dbReference type="PROSITE" id="PS50930"/>
    </source>
</evidence>
<reference evidence="4 5" key="1">
    <citation type="submission" date="2018-08" db="EMBL/GenBank/DDBJ databases">
        <title>Mucilaginibacter sp. MYSH2.</title>
        <authorList>
            <person name="Seo T."/>
        </authorList>
    </citation>
    <scope>NUCLEOTIDE SEQUENCE [LARGE SCALE GENOMIC DNA]</scope>
    <source>
        <strain evidence="4 5">MYSH2</strain>
    </source>
</reference>
<evidence type="ECO:0000313" key="5">
    <source>
        <dbReference type="Proteomes" id="UP000264217"/>
    </source>
</evidence>